<dbReference type="InterPro" id="IPR036969">
    <property type="entry name" value="Citrate_synthase_sf"/>
</dbReference>
<dbReference type="SUPFAM" id="SSF48256">
    <property type="entry name" value="Citrate synthase"/>
    <property type="match status" value="1"/>
</dbReference>
<dbReference type="Pfam" id="PF00285">
    <property type="entry name" value="Citrate_synt"/>
    <property type="match status" value="1"/>
</dbReference>
<dbReference type="InterPro" id="IPR002020">
    <property type="entry name" value="Citrate_synthase"/>
</dbReference>
<dbReference type="GO" id="GO:0006099">
    <property type="term" value="P:tricarboxylic acid cycle"/>
    <property type="evidence" value="ECO:0007669"/>
    <property type="project" value="UniProtKB-UniPathway"/>
</dbReference>
<dbReference type="Gene3D" id="1.10.580.10">
    <property type="entry name" value="Citrate Synthase, domain 1"/>
    <property type="match status" value="1"/>
</dbReference>
<reference evidence="6 7" key="1">
    <citation type="submission" date="2019-07" db="EMBL/GenBank/DDBJ databases">
        <title>Characterization of Brevibacillus brevis HK544, as a potential biocontrol agent.</title>
        <authorList>
            <person name="Kim H."/>
        </authorList>
    </citation>
    <scope>NUCLEOTIDE SEQUENCE [LARGE SCALE GENOMIC DNA]</scope>
    <source>
        <strain evidence="6 7">HK544</strain>
    </source>
</reference>
<sequence>MEFQTNIGVSKSDKIYVHGYDLTEDLIGQITLADMAFLGAAHRKPTQNESKLLNACMVAICEHGFTPSSISARMTYLGAPEAVQAAVAAGLLGAGSVYLGAMEYVAQMLQEGLQKYGADCNKKEVAKRILEEREERGLQMPGFGHPIHRPVDPRTEKLFALAEELGFAGDHIAIMKEIHEQISTKKGKRITLNAAGAIGAVLSDMGLHYSVVKSFAVAARAVGLIAHIVEEIESGRKECMAQKLYDFVEENTLYTNRIPDEVK</sequence>
<evidence type="ECO:0000256" key="3">
    <source>
        <dbReference type="ARBA" id="ARBA00012972"/>
    </source>
</evidence>
<evidence type="ECO:0000313" key="7">
    <source>
        <dbReference type="Proteomes" id="UP000317713"/>
    </source>
</evidence>
<organism evidence="6 7">
    <name type="scientific">Brevibacillus brevis</name>
    <name type="common">Bacillus brevis</name>
    <dbReference type="NCBI Taxonomy" id="1393"/>
    <lineage>
        <taxon>Bacteria</taxon>
        <taxon>Bacillati</taxon>
        <taxon>Bacillota</taxon>
        <taxon>Bacilli</taxon>
        <taxon>Bacillales</taxon>
        <taxon>Paenibacillaceae</taxon>
        <taxon>Brevibacillus</taxon>
    </lineage>
</organism>
<dbReference type="Proteomes" id="UP000317713">
    <property type="component" value="Chromosome"/>
</dbReference>
<dbReference type="PROSITE" id="PS00480">
    <property type="entry name" value="CITRATE_SYNTHASE"/>
    <property type="match status" value="1"/>
</dbReference>
<dbReference type="EC" id="2.3.3.16" evidence="3"/>
<dbReference type="GO" id="GO:0016829">
    <property type="term" value="F:lyase activity"/>
    <property type="evidence" value="ECO:0007669"/>
    <property type="project" value="UniProtKB-KW"/>
</dbReference>
<comment type="pathway">
    <text evidence="1">Carbohydrate metabolism; tricarboxylic acid cycle.</text>
</comment>
<keyword evidence="4 5" id="KW-0808">Transferase</keyword>
<dbReference type="NCBIfam" id="NF004868">
    <property type="entry name" value="PRK06224.1-5"/>
    <property type="match status" value="1"/>
</dbReference>
<protein>
    <recommendedName>
        <fullName evidence="3">citrate synthase (unknown stereospecificity)</fullName>
        <ecNumber evidence="3">2.3.3.16</ecNumber>
    </recommendedName>
</protein>
<dbReference type="GO" id="GO:0036440">
    <property type="term" value="F:citrate synthase activity"/>
    <property type="evidence" value="ECO:0007669"/>
    <property type="project" value="UniProtKB-EC"/>
</dbReference>
<evidence type="ECO:0000256" key="1">
    <source>
        <dbReference type="ARBA" id="ARBA00005163"/>
    </source>
</evidence>
<dbReference type="InterPro" id="IPR019810">
    <property type="entry name" value="Citrate_synthase_AS"/>
</dbReference>
<evidence type="ECO:0000256" key="5">
    <source>
        <dbReference type="RuleBase" id="RU003406"/>
    </source>
</evidence>
<dbReference type="CDD" id="cd06100">
    <property type="entry name" value="CCL_ACL-C"/>
    <property type="match status" value="1"/>
</dbReference>
<dbReference type="RefSeq" id="WP_144615556.1">
    <property type="nucleotide sequence ID" value="NZ_CP042161.1"/>
</dbReference>
<gene>
    <name evidence="6" type="ORF">FPS98_09400</name>
</gene>
<comment type="similarity">
    <text evidence="2 5">Belongs to the citrate synthase family.</text>
</comment>
<name>A0A517I5P8_BREBE</name>
<dbReference type="InterPro" id="IPR016142">
    <property type="entry name" value="Citrate_synth-like_lrg_a-sub"/>
</dbReference>
<dbReference type="PANTHER" id="PTHR11739">
    <property type="entry name" value="CITRATE SYNTHASE"/>
    <property type="match status" value="1"/>
</dbReference>
<dbReference type="GO" id="GO:0005975">
    <property type="term" value="P:carbohydrate metabolic process"/>
    <property type="evidence" value="ECO:0007669"/>
    <property type="project" value="TreeGrafter"/>
</dbReference>
<dbReference type="AlphaFoldDB" id="A0A517I5P8"/>
<dbReference type="EMBL" id="CP042161">
    <property type="protein sequence ID" value="QDS34176.1"/>
    <property type="molecule type" value="Genomic_DNA"/>
</dbReference>
<evidence type="ECO:0000313" key="6">
    <source>
        <dbReference type="EMBL" id="QDS34176.1"/>
    </source>
</evidence>
<dbReference type="InterPro" id="IPR016143">
    <property type="entry name" value="Citrate_synth-like_sm_a-sub"/>
</dbReference>
<evidence type="ECO:0000256" key="4">
    <source>
        <dbReference type="ARBA" id="ARBA00022679"/>
    </source>
</evidence>
<accession>A0A517I5P8</accession>
<evidence type="ECO:0000256" key="2">
    <source>
        <dbReference type="ARBA" id="ARBA00010566"/>
    </source>
</evidence>
<proteinExistence type="inferred from homology"/>
<dbReference type="GO" id="GO:0005829">
    <property type="term" value="C:cytosol"/>
    <property type="evidence" value="ECO:0007669"/>
    <property type="project" value="TreeGrafter"/>
</dbReference>
<dbReference type="Gene3D" id="1.10.230.10">
    <property type="entry name" value="Cytochrome P450-Terp, domain 2"/>
    <property type="match status" value="1"/>
</dbReference>
<dbReference type="PANTHER" id="PTHR11739:SF4">
    <property type="entry name" value="CITRATE SYNTHASE, PEROXISOMAL"/>
    <property type="match status" value="1"/>
</dbReference>
<dbReference type="UniPathway" id="UPA00223"/>
<keyword evidence="6" id="KW-0456">Lyase</keyword>